<dbReference type="AlphaFoldDB" id="A0A4R4FIK6"/>
<feature type="domain" description="GyrI-like small molecule binding" evidence="1">
    <location>
        <begin position="119"/>
        <end position="207"/>
    </location>
</feature>
<reference evidence="2 3" key="1">
    <citation type="journal article" date="2016" name="Nat. Microbiol.">
        <title>The Mouse Intestinal Bacterial Collection (miBC) provides host-specific insight into cultured diversity and functional potential of the gut microbiota.</title>
        <authorList>
            <person name="Lagkouvardos I."/>
            <person name="Pukall R."/>
            <person name="Abt B."/>
            <person name="Foesel B.U."/>
            <person name="Meier-Kolthoff J.P."/>
            <person name="Kumar N."/>
            <person name="Bresciani A."/>
            <person name="Martinez I."/>
            <person name="Just S."/>
            <person name="Ziegler C."/>
            <person name="Brugiroux S."/>
            <person name="Garzetti D."/>
            <person name="Wenning M."/>
            <person name="Bui T.P."/>
            <person name="Wang J."/>
            <person name="Hugenholtz F."/>
            <person name="Plugge C.M."/>
            <person name="Peterson D.A."/>
            <person name="Hornef M.W."/>
            <person name="Baines J.F."/>
            <person name="Smidt H."/>
            <person name="Walter J."/>
            <person name="Kristiansen K."/>
            <person name="Nielsen H.B."/>
            <person name="Haller D."/>
            <person name="Overmann J."/>
            <person name="Stecher B."/>
            <person name="Clavel T."/>
        </authorList>
    </citation>
    <scope>NUCLEOTIDE SEQUENCE [LARGE SCALE GENOMIC DNA]</scope>
    <source>
        <strain evidence="2 3">DSM 28560</strain>
    </source>
</reference>
<evidence type="ECO:0000313" key="2">
    <source>
        <dbReference type="EMBL" id="TDA22686.1"/>
    </source>
</evidence>
<dbReference type="InterPro" id="IPR029442">
    <property type="entry name" value="GyrI-like"/>
</dbReference>
<dbReference type="InterPro" id="IPR011256">
    <property type="entry name" value="Reg_factor_effector_dom_sf"/>
</dbReference>
<name>A0A4R4FIK6_9FIRM</name>
<evidence type="ECO:0000313" key="3">
    <source>
        <dbReference type="Proteomes" id="UP000295710"/>
    </source>
</evidence>
<dbReference type="Gene3D" id="3.20.80.10">
    <property type="entry name" value="Regulatory factor, effector binding domain"/>
    <property type="match status" value="1"/>
</dbReference>
<organism evidence="2 3">
    <name type="scientific">Extibacter muris</name>
    <dbReference type="NCBI Taxonomy" id="1796622"/>
    <lineage>
        <taxon>Bacteria</taxon>
        <taxon>Bacillati</taxon>
        <taxon>Bacillota</taxon>
        <taxon>Clostridia</taxon>
        <taxon>Lachnospirales</taxon>
        <taxon>Lachnospiraceae</taxon>
        <taxon>Extibacter</taxon>
    </lineage>
</organism>
<sequence>MQPDAGKITTAQFAKLHGINKRTLHYYDMLKDLNMSIEEIKAYVDHPDEEAFLQIADNKLAEIDRDIRVQRCEEEYYCITPFSHSDDGLEGIYAHIKDVWSTRQYSMGIGSYISVDNIKQKAFDRYEGLFTYAQKRTEKGVMVRPKGTYLCGLIKGTWEHLPEFYEELLHYADQNNLEPLGYAYEIGLNDFVISDMDEYITQIAMRVTES</sequence>
<evidence type="ECO:0000259" key="1">
    <source>
        <dbReference type="Pfam" id="PF06445"/>
    </source>
</evidence>
<accession>A0A4R4FIK6</accession>
<dbReference type="SUPFAM" id="SSF46955">
    <property type="entry name" value="Putative DNA-binding domain"/>
    <property type="match status" value="1"/>
</dbReference>
<keyword evidence="3" id="KW-1185">Reference proteome</keyword>
<dbReference type="Proteomes" id="UP000295710">
    <property type="component" value="Unassembled WGS sequence"/>
</dbReference>
<protein>
    <submittedName>
        <fullName evidence="2">MerR family transcriptional regulator</fullName>
    </submittedName>
</protein>
<dbReference type="InterPro" id="IPR009061">
    <property type="entry name" value="DNA-bd_dom_put_sf"/>
</dbReference>
<dbReference type="Pfam" id="PF06445">
    <property type="entry name" value="GyrI-like"/>
    <property type="match status" value="1"/>
</dbReference>
<gene>
    <name evidence="2" type="ORF">E1963_04635</name>
</gene>
<proteinExistence type="predicted"/>
<dbReference type="EMBL" id="SMMX01000003">
    <property type="protein sequence ID" value="TDA22686.1"/>
    <property type="molecule type" value="Genomic_DNA"/>
</dbReference>
<dbReference type="SUPFAM" id="SSF55136">
    <property type="entry name" value="Probable bacterial effector-binding domain"/>
    <property type="match status" value="1"/>
</dbReference>
<dbReference type="RefSeq" id="WP_132275815.1">
    <property type="nucleotide sequence ID" value="NZ_JAOBST010000056.1"/>
</dbReference>
<comment type="caution">
    <text evidence="2">The sequence shown here is derived from an EMBL/GenBank/DDBJ whole genome shotgun (WGS) entry which is preliminary data.</text>
</comment>